<keyword evidence="2" id="KW-0805">Transcription regulation</keyword>
<dbReference type="PANTHER" id="PTHR30055">
    <property type="entry name" value="HTH-TYPE TRANSCRIPTIONAL REGULATOR RUTR"/>
    <property type="match status" value="1"/>
</dbReference>
<gene>
    <name evidence="7" type="ORF">GCM10009668_35890</name>
</gene>
<evidence type="ECO:0000256" key="1">
    <source>
        <dbReference type="ARBA" id="ARBA00022491"/>
    </source>
</evidence>
<dbReference type="PRINTS" id="PR00455">
    <property type="entry name" value="HTHTETR"/>
</dbReference>
<evidence type="ECO:0000259" key="6">
    <source>
        <dbReference type="PROSITE" id="PS50977"/>
    </source>
</evidence>
<dbReference type="SUPFAM" id="SSF46689">
    <property type="entry name" value="Homeodomain-like"/>
    <property type="match status" value="1"/>
</dbReference>
<evidence type="ECO:0000256" key="4">
    <source>
        <dbReference type="ARBA" id="ARBA00023163"/>
    </source>
</evidence>
<evidence type="ECO:0000256" key="2">
    <source>
        <dbReference type="ARBA" id="ARBA00023015"/>
    </source>
</evidence>
<dbReference type="EMBL" id="BAAALG010000013">
    <property type="protein sequence ID" value="GAA1111496.1"/>
    <property type="molecule type" value="Genomic_DNA"/>
</dbReference>
<keyword evidence="3 5" id="KW-0238">DNA-binding</keyword>
<comment type="caution">
    <text evidence="7">The sequence shown here is derived from an EMBL/GenBank/DDBJ whole genome shotgun (WGS) entry which is preliminary data.</text>
</comment>
<dbReference type="Proteomes" id="UP001501581">
    <property type="component" value="Unassembled WGS sequence"/>
</dbReference>
<evidence type="ECO:0000256" key="3">
    <source>
        <dbReference type="ARBA" id="ARBA00023125"/>
    </source>
</evidence>
<organism evidence="7 8">
    <name type="scientific">Nocardioides dubius</name>
    <dbReference type="NCBI Taxonomy" id="317019"/>
    <lineage>
        <taxon>Bacteria</taxon>
        <taxon>Bacillati</taxon>
        <taxon>Actinomycetota</taxon>
        <taxon>Actinomycetes</taxon>
        <taxon>Propionibacteriales</taxon>
        <taxon>Nocardioidaceae</taxon>
        <taxon>Nocardioides</taxon>
    </lineage>
</organism>
<feature type="DNA-binding region" description="H-T-H motif" evidence="5">
    <location>
        <begin position="31"/>
        <end position="50"/>
    </location>
</feature>
<dbReference type="PRINTS" id="PR00400">
    <property type="entry name" value="TETREPRESSOR"/>
</dbReference>
<dbReference type="PANTHER" id="PTHR30055:SF151">
    <property type="entry name" value="TRANSCRIPTIONAL REGULATORY PROTEIN"/>
    <property type="match status" value="1"/>
</dbReference>
<evidence type="ECO:0000256" key="5">
    <source>
        <dbReference type="PROSITE-ProRule" id="PRU00335"/>
    </source>
</evidence>
<dbReference type="InterPro" id="IPR001647">
    <property type="entry name" value="HTH_TetR"/>
</dbReference>
<dbReference type="RefSeq" id="WP_343996246.1">
    <property type="nucleotide sequence ID" value="NZ_BAAALG010000013.1"/>
</dbReference>
<dbReference type="SUPFAM" id="SSF48498">
    <property type="entry name" value="Tetracyclin repressor-like, C-terminal domain"/>
    <property type="match status" value="1"/>
</dbReference>
<keyword evidence="8" id="KW-1185">Reference proteome</keyword>
<keyword evidence="1" id="KW-0678">Repressor</keyword>
<sequence length="212" mass="23443">MARPSTPLISREATIQAALRIIDEDGPEGLSLPRLARELNVKAPSLYHHFSDKNEILAEVAKTVVAGTQLPPKSRSGDWQEWFTQLSLNFRTAVLKHRRAAPILLQMLPRDALTELYEEAAGYLRECGVPDSQLVQILDGLEKFSLGATLTEAMRPPSRARVRFEHADPETHPVLTVASDANQLNARQIYEGAIRSYLLGVSHFGLANAPEA</sequence>
<protein>
    <recommendedName>
        <fullName evidence="6">HTH tetR-type domain-containing protein</fullName>
    </recommendedName>
</protein>
<dbReference type="PROSITE" id="PS50977">
    <property type="entry name" value="HTH_TETR_2"/>
    <property type="match status" value="1"/>
</dbReference>
<dbReference type="Pfam" id="PF02909">
    <property type="entry name" value="TetR_C_1"/>
    <property type="match status" value="1"/>
</dbReference>
<evidence type="ECO:0000313" key="8">
    <source>
        <dbReference type="Proteomes" id="UP001501581"/>
    </source>
</evidence>
<reference evidence="8" key="1">
    <citation type="journal article" date="2019" name="Int. J. Syst. Evol. Microbiol.">
        <title>The Global Catalogue of Microorganisms (GCM) 10K type strain sequencing project: providing services to taxonomists for standard genome sequencing and annotation.</title>
        <authorList>
            <consortium name="The Broad Institute Genomics Platform"/>
            <consortium name="The Broad Institute Genome Sequencing Center for Infectious Disease"/>
            <person name="Wu L."/>
            <person name="Ma J."/>
        </authorList>
    </citation>
    <scope>NUCLEOTIDE SEQUENCE [LARGE SCALE GENOMIC DNA]</scope>
    <source>
        <strain evidence="8">JCM 13008</strain>
    </source>
</reference>
<proteinExistence type="predicted"/>
<dbReference type="InterPro" id="IPR050109">
    <property type="entry name" value="HTH-type_TetR-like_transc_reg"/>
</dbReference>
<dbReference type="InterPro" id="IPR004111">
    <property type="entry name" value="Repressor_TetR_C"/>
</dbReference>
<dbReference type="InterPro" id="IPR003012">
    <property type="entry name" value="Tet_transcr_reg_TetR"/>
</dbReference>
<keyword evidence="4" id="KW-0804">Transcription</keyword>
<feature type="domain" description="HTH tetR-type" evidence="6">
    <location>
        <begin position="8"/>
        <end position="68"/>
    </location>
</feature>
<evidence type="ECO:0000313" key="7">
    <source>
        <dbReference type="EMBL" id="GAA1111496.1"/>
    </source>
</evidence>
<name>A0ABP4EIX0_9ACTN</name>
<dbReference type="Gene3D" id="1.10.357.10">
    <property type="entry name" value="Tetracycline Repressor, domain 2"/>
    <property type="match status" value="1"/>
</dbReference>
<dbReference type="InterPro" id="IPR009057">
    <property type="entry name" value="Homeodomain-like_sf"/>
</dbReference>
<dbReference type="InterPro" id="IPR036271">
    <property type="entry name" value="Tet_transcr_reg_TetR-rel_C_sf"/>
</dbReference>
<accession>A0ABP4EIX0</accession>
<dbReference type="Pfam" id="PF00440">
    <property type="entry name" value="TetR_N"/>
    <property type="match status" value="1"/>
</dbReference>